<feature type="domain" description="HTH marR-type" evidence="4">
    <location>
        <begin position="22"/>
        <end position="157"/>
    </location>
</feature>
<dbReference type="InterPro" id="IPR023187">
    <property type="entry name" value="Tscrpt_reg_MarR-type_CS"/>
</dbReference>
<dbReference type="PROSITE" id="PS01117">
    <property type="entry name" value="HTH_MARR_1"/>
    <property type="match status" value="1"/>
</dbReference>
<keyword evidence="3" id="KW-0804">Transcription</keyword>
<dbReference type="OrthoDB" id="32523at2"/>
<dbReference type="InterPro" id="IPR036388">
    <property type="entry name" value="WH-like_DNA-bd_sf"/>
</dbReference>
<dbReference type="EMBL" id="FWFX01000009">
    <property type="protein sequence ID" value="SLN55815.1"/>
    <property type="molecule type" value="Genomic_DNA"/>
</dbReference>
<evidence type="ECO:0000313" key="5">
    <source>
        <dbReference type="EMBL" id="SLN55815.1"/>
    </source>
</evidence>
<accession>A0A1X6ZM78</accession>
<proteinExistence type="predicted"/>
<dbReference type="SMART" id="SM00347">
    <property type="entry name" value="HTH_MARR"/>
    <property type="match status" value="1"/>
</dbReference>
<keyword evidence="6" id="KW-1185">Reference proteome</keyword>
<dbReference type="GO" id="GO:0003700">
    <property type="term" value="F:DNA-binding transcription factor activity"/>
    <property type="evidence" value="ECO:0007669"/>
    <property type="project" value="InterPro"/>
</dbReference>
<evidence type="ECO:0000256" key="3">
    <source>
        <dbReference type="ARBA" id="ARBA00023163"/>
    </source>
</evidence>
<protein>
    <submittedName>
        <fullName evidence="5">HTH-type transcriptional regulator MhqR</fullName>
    </submittedName>
</protein>
<keyword evidence="2" id="KW-0238">DNA-binding</keyword>
<keyword evidence="1" id="KW-0805">Transcription regulation</keyword>
<dbReference type="RefSeq" id="WP_085806497.1">
    <property type="nucleotide sequence ID" value="NZ_FWFX01000009.1"/>
</dbReference>
<dbReference type="Gene3D" id="1.10.10.10">
    <property type="entry name" value="Winged helix-like DNA-binding domain superfamily/Winged helix DNA-binding domain"/>
    <property type="match status" value="1"/>
</dbReference>
<dbReference type="PANTHER" id="PTHR42756">
    <property type="entry name" value="TRANSCRIPTIONAL REGULATOR, MARR"/>
    <property type="match status" value="1"/>
</dbReference>
<sequence length="170" mass="18778">MDEVDFIIGQWNKVRPDLNVGPMEPIGRILRLGILLRAEMEKTWKEHALNLASFDVLATLLRSGKAEGLSPGELLELTMVTSGTMTNRIDQLVKRELVERVQNPDDKRGFLVRLTQEGFSLINAAVTDHVATQHRLMDGLSLKQQSDLNDLLKALSSFVISDGASTNGPG</sequence>
<dbReference type="PROSITE" id="PS50995">
    <property type="entry name" value="HTH_MARR_2"/>
    <property type="match status" value="1"/>
</dbReference>
<dbReference type="InterPro" id="IPR000835">
    <property type="entry name" value="HTH_MarR-typ"/>
</dbReference>
<evidence type="ECO:0000259" key="4">
    <source>
        <dbReference type="PROSITE" id="PS50995"/>
    </source>
</evidence>
<gene>
    <name evidence="5" type="primary">mhqR</name>
    <name evidence="5" type="ORF">ROA7450_02879</name>
</gene>
<evidence type="ECO:0000313" key="6">
    <source>
        <dbReference type="Proteomes" id="UP000193061"/>
    </source>
</evidence>
<dbReference type="SUPFAM" id="SSF46785">
    <property type="entry name" value="Winged helix' DNA-binding domain"/>
    <property type="match status" value="1"/>
</dbReference>
<organism evidence="5 6">
    <name type="scientific">Roseovarius albus</name>
    <dbReference type="NCBI Taxonomy" id="1247867"/>
    <lineage>
        <taxon>Bacteria</taxon>
        <taxon>Pseudomonadati</taxon>
        <taxon>Pseudomonadota</taxon>
        <taxon>Alphaproteobacteria</taxon>
        <taxon>Rhodobacterales</taxon>
        <taxon>Roseobacteraceae</taxon>
        <taxon>Roseovarius</taxon>
    </lineage>
</organism>
<dbReference type="GO" id="GO:0003677">
    <property type="term" value="F:DNA binding"/>
    <property type="evidence" value="ECO:0007669"/>
    <property type="project" value="UniProtKB-KW"/>
</dbReference>
<evidence type="ECO:0000256" key="1">
    <source>
        <dbReference type="ARBA" id="ARBA00023015"/>
    </source>
</evidence>
<dbReference type="InterPro" id="IPR036390">
    <property type="entry name" value="WH_DNA-bd_sf"/>
</dbReference>
<name>A0A1X6ZM78_9RHOB</name>
<dbReference type="PRINTS" id="PR00598">
    <property type="entry name" value="HTHMARR"/>
</dbReference>
<evidence type="ECO:0000256" key="2">
    <source>
        <dbReference type="ARBA" id="ARBA00023125"/>
    </source>
</evidence>
<dbReference type="Pfam" id="PF12802">
    <property type="entry name" value="MarR_2"/>
    <property type="match status" value="1"/>
</dbReference>
<dbReference type="PANTHER" id="PTHR42756:SF1">
    <property type="entry name" value="TRANSCRIPTIONAL REPRESSOR OF EMRAB OPERON"/>
    <property type="match status" value="1"/>
</dbReference>
<dbReference type="Proteomes" id="UP000193061">
    <property type="component" value="Unassembled WGS sequence"/>
</dbReference>
<reference evidence="5 6" key="1">
    <citation type="submission" date="2017-03" db="EMBL/GenBank/DDBJ databases">
        <authorList>
            <person name="Afonso C.L."/>
            <person name="Miller P.J."/>
            <person name="Scott M.A."/>
            <person name="Spackman E."/>
            <person name="Goraichik I."/>
            <person name="Dimitrov K.M."/>
            <person name="Suarez D.L."/>
            <person name="Swayne D.E."/>
        </authorList>
    </citation>
    <scope>NUCLEOTIDE SEQUENCE [LARGE SCALE GENOMIC DNA]</scope>
    <source>
        <strain evidence="5 6">CECT 7450</strain>
    </source>
</reference>
<dbReference type="AlphaFoldDB" id="A0A1X6ZM78"/>